<organism evidence="3 9">
    <name type="scientific">Eisenbergiella tayi</name>
    <dbReference type="NCBI Taxonomy" id="1432052"/>
    <lineage>
        <taxon>Bacteria</taxon>
        <taxon>Bacillati</taxon>
        <taxon>Bacillota</taxon>
        <taxon>Clostridia</taxon>
        <taxon>Lachnospirales</taxon>
        <taxon>Lachnospiraceae</taxon>
        <taxon>Eisenbergiella</taxon>
    </lineage>
</organism>
<dbReference type="OrthoDB" id="9771932at2"/>
<feature type="domain" description="Amidohydrolase-related" evidence="1">
    <location>
        <begin position="60"/>
        <end position="265"/>
    </location>
</feature>
<gene>
    <name evidence="3" type="ORF">BEH84_00981</name>
    <name evidence="4" type="ORF">BEI59_24285</name>
    <name evidence="2" type="ORF">BEI61_01590</name>
    <name evidence="5" type="ORF">BEI63_10890</name>
</gene>
<reference evidence="4 7" key="3">
    <citation type="submission" date="2016-08" db="EMBL/GenBank/DDBJ databases">
        <authorList>
            <person name="Seilhamer J.J."/>
        </authorList>
    </citation>
    <scope>NUCLEOTIDE SEQUENCE [LARGE SCALE GENOMIC DNA]</scope>
    <source>
        <strain evidence="4 7">NML150140-1</strain>
    </source>
</reference>
<dbReference type="Proteomes" id="UP000094869">
    <property type="component" value="Unassembled WGS sequence"/>
</dbReference>
<protein>
    <submittedName>
        <fullName evidence="3">Amidohydrolase</fullName>
    </submittedName>
</protein>
<dbReference type="SUPFAM" id="SSF51556">
    <property type="entry name" value="Metallo-dependent hydrolases"/>
    <property type="match status" value="1"/>
</dbReference>
<evidence type="ECO:0000313" key="7">
    <source>
        <dbReference type="Proteomes" id="UP000094271"/>
    </source>
</evidence>
<proteinExistence type="predicted"/>
<sequence>MRIDAHVHMMGKECRREKFLENLKEAGMDGAVVFSPSPGNMFGRNGDYRERIERVIEFTKGEEMLIPFFFVDPTEENALKQMQDAVSAGVKGFKIICSHFYPGNEEAMKAYEWIAGQNMPLMFHSGILYDGINVSGKYNRPCEFEPLLGVANLRFSLAHVSWPWTDECIAVYGKFDSYKKREPSGEAASMYLDLTPGTPPSYREGMLTHLMGNDFRVEDTVFWGSDNSVENYDSSYVRKWVERDCEIYRKLGLTEERKNKIYYDNFMAFLNGTGR</sequence>
<dbReference type="InterPro" id="IPR032466">
    <property type="entry name" value="Metal_Hydrolase"/>
</dbReference>
<comment type="caution">
    <text evidence="3">The sequence shown here is derived from an EMBL/GenBank/DDBJ whole genome shotgun (WGS) entry which is preliminary data.</text>
</comment>
<accession>A0A1E3AYJ5</accession>
<dbReference type="Proteomes" id="UP000094067">
    <property type="component" value="Unassembled WGS sequence"/>
</dbReference>
<evidence type="ECO:0000259" key="1">
    <source>
        <dbReference type="Pfam" id="PF04909"/>
    </source>
</evidence>
<dbReference type="InterPro" id="IPR006680">
    <property type="entry name" value="Amidohydro-rel"/>
</dbReference>
<dbReference type="EMBL" id="MCGH01000002">
    <property type="protein sequence ID" value="ODM05701.1"/>
    <property type="molecule type" value="Genomic_DNA"/>
</dbReference>
<dbReference type="Proteomes" id="UP000095003">
    <property type="component" value="Unassembled WGS sequence"/>
</dbReference>
<dbReference type="EMBL" id="MCGI01000001">
    <property type="protein sequence ID" value="ODM13266.1"/>
    <property type="molecule type" value="Genomic_DNA"/>
</dbReference>
<dbReference type="RefSeq" id="WP_069151889.1">
    <property type="nucleotide sequence ID" value="NZ_BAABXS010000003.1"/>
</dbReference>
<dbReference type="GeneID" id="93299488"/>
<name>A0A1E3AYJ5_9FIRM</name>
<dbReference type="Proteomes" id="UP000094271">
    <property type="component" value="Unassembled WGS sequence"/>
</dbReference>
<keyword evidence="3" id="KW-0378">Hydrolase</keyword>
<reference evidence="5 8" key="2">
    <citation type="submission" date="2016-08" db="EMBL/GenBank/DDBJ databases">
        <title>Characterization of Isolates of Eisenbergiella tayi Derived from Blood Cultures, Using Whole Genome Sequencing.</title>
        <authorList>
            <person name="Bernier A.-M."/>
            <person name="Burdz T."/>
            <person name="Wiebe D."/>
            <person name="Bernard K."/>
        </authorList>
    </citation>
    <scope>NUCLEOTIDE SEQUENCE [LARGE SCALE GENOMIC DNA]</scope>
    <source>
        <strain evidence="5 8">NML120146</strain>
    </source>
</reference>
<evidence type="ECO:0000313" key="6">
    <source>
        <dbReference type="Proteomes" id="UP000094067"/>
    </source>
</evidence>
<evidence type="ECO:0000313" key="8">
    <source>
        <dbReference type="Proteomes" id="UP000094869"/>
    </source>
</evidence>
<dbReference type="AlphaFoldDB" id="A0A1E3AYJ5"/>
<dbReference type="EMBL" id="MEHA01000022">
    <property type="protein sequence ID" value="ODR46862.1"/>
    <property type="molecule type" value="Genomic_DNA"/>
</dbReference>
<evidence type="ECO:0000313" key="4">
    <source>
        <dbReference type="EMBL" id="ODR46862.1"/>
    </source>
</evidence>
<reference evidence="6 9" key="1">
    <citation type="submission" date="2016-07" db="EMBL/GenBank/DDBJ databases">
        <title>Characterization of isolates of Eisenbergiella tayi derived from blood cultures, using whole genome sequencing.</title>
        <authorList>
            <person name="Burdz T."/>
            <person name="Wiebe D."/>
            <person name="Huynh C."/>
            <person name="Bernard K."/>
        </authorList>
    </citation>
    <scope>NUCLEOTIDE SEQUENCE [LARGE SCALE GENOMIC DNA]</scope>
    <source>
        <strain evidence="2 6">NML 110608</strain>
        <strain evidence="3 9">NML 120489</strain>
    </source>
</reference>
<evidence type="ECO:0000313" key="5">
    <source>
        <dbReference type="EMBL" id="ODR57606.1"/>
    </source>
</evidence>
<keyword evidence="8" id="KW-1185">Reference proteome</keyword>
<dbReference type="Pfam" id="PF04909">
    <property type="entry name" value="Amidohydro_2"/>
    <property type="match status" value="1"/>
</dbReference>
<dbReference type="Gene3D" id="3.20.20.140">
    <property type="entry name" value="Metal-dependent hydrolases"/>
    <property type="match status" value="1"/>
</dbReference>
<evidence type="ECO:0000313" key="2">
    <source>
        <dbReference type="EMBL" id="ODM05701.1"/>
    </source>
</evidence>
<evidence type="ECO:0000313" key="9">
    <source>
        <dbReference type="Proteomes" id="UP000095003"/>
    </source>
</evidence>
<evidence type="ECO:0000313" key="3">
    <source>
        <dbReference type="EMBL" id="ODM13266.1"/>
    </source>
</evidence>
<dbReference type="GO" id="GO:0016787">
    <property type="term" value="F:hydrolase activity"/>
    <property type="evidence" value="ECO:0007669"/>
    <property type="project" value="UniProtKB-KW"/>
</dbReference>
<dbReference type="EMBL" id="MEHD01000021">
    <property type="protein sequence ID" value="ODR57606.1"/>
    <property type="molecule type" value="Genomic_DNA"/>
</dbReference>